<dbReference type="Gene3D" id="3.40.50.1000">
    <property type="entry name" value="HAD superfamily/HAD-like"/>
    <property type="match status" value="1"/>
</dbReference>
<protein>
    <recommendedName>
        <fullName evidence="4">Acid phosphatase</fullName>
    </recommendedName>
</protein>
<dbReference type="AlphaFoldDB" id="A0A812R6M8"/>
<feature type="chain" id="PRO_5032268618" description="Acid phosphatase" evidence="1">
    <location>
        <begin position="26"/>
        <end position="395"/>
    </location>
</feature>
<organism evidence="2 3">
    <name type="scientific">Symbiodinium natans</name>
    <dbReference type="NCBI Taxonomy" id="878477"/>
    <lineage>
        <taxon>Eukaryota</taxon>
        <taxon>Sar</taxon>
        <taxon>Alveolata</taxon>
        <taxon>Dinophyceae</taxon>
        <taxon>Suessiales</taxon>
        <taxon>Symbiodiniaceae</taxon>
        <taxon>Symbiodinium</taxon>
    </lineage>
</organism>
<dbReference type="InterPro" id="IPR023214">
    <property type="entry name" value="HAD_sf"/>
</dbReference>
<gene>
    <name evidence="2" type="ORF">SNAT2548_LOCUS22931</name>
</gene>
<dbReference type="Proteomes" id="UP000604046">
    <property type="component" value="Unassembled WGS sequence"/>
</dbReference>
<evidence type="ECO:0000313" key="3">
    <source>
        <dbReference type="Proteomes" id="UP000604046"/>
    </source>
</evidence>
<keyword evidence="3" id="KW-1185">Reference proteome</keyword>
<dbReference type="EMBL" id="CAJNDS010002302">
    <property type="protein sequence ID" value="CAE7421538.1"/>
    <property type="molecule type" value="Genomic_DNA"/>
</dbReference>
<accession>A0A812R6M8</accession>
<comment type="caution">
    <text evidence="2">The sequence shown here is derived from an EMBL/GenBank/DDBJ whole genome shotgun (WGS) entry which is preliminary data.</text>
</comment>
<keyword evidence="1" id="KW-0732">Signal</keyword>
<evidence type="ECO:0000313" key="2">
    <source>
        <dbReference type="EMBL" id="CAE7421538.1"/>
    </source>
</evidence>
<sequence length="395" mass="43791">MLLLRGPSQVCGIWWILVCSAGAGASIPGEDASDDEAVLLATYASHEIARLQGEVQLWKSRYERLLKLFADFSSQPQTVQDLRVDDTYFMPGNVQHCRGEIAATTPSEATNPQQEPDIDFPNYRYLVYGQDSQFAHRLQQSYDGASQSLEHFLRILPESRTPAIMFDIDNTLAYTGFNDTDVVGKAPPLATAIKFAERWCAFEGAADGRFECFFFTARYCTSLKAAATKIWVADNFPVSHDWIDTHVFLTGGVGGCESGDCSLAYKAALRHWFAETQDVFWVMSIGDQFTDSAGVASGLRVKLPNFWFDSSVVPNPLGNGGQIDLDDNREFPPESQHCGLNCVVGPDGPCLEAALRDDAIYWHTRLQYCLDQDSTKAPDQVHGCTYNLLTQEVSC</sequence>
<proteinExistence type="predicted"/>
<reference evidence="2" key="1">
    <citation type="submission" date="2021-02" db="EMBL/GenBank/DDBJ databases">
        <authorList>
            <person name="Dougan E. K."/>
            <person name="Rhodes N."/>
            <person name="Thang M."/>
            <person name="Chan C."/>
        </authorList>
    </citation>
    <scope>NUCLEOTIDE SEQUENCE</scope>
</reference>
<evidence type="ECO:0000256" key="1">
    <source>
        <dbReference type="SAM" id="SignalP"/>
    </source>
</evidence>
<evidence type="ECO:0008006" key="4">
    <source>
        <dbReference type="Google" id="ProtNLM"/>
    </source>
</evidence>
<dbReference type="OrthoDB" id="434677at2759"/>
<name>A0A812R6M8_9DINO</name>
<feature type="signal peptide" evidence="1">
    <location>
        <begin position="1"/>
        <end position="25"/>
    </location>
</feature>